<feature type="transmembrane region" description="Helical" evidence="6">
    <location>
        <begin position="71"/>
        <end position="91"/>
    </location>
</feature>
<evidence type="ECO:0000256" key="6">
    <source>
        <dbReference type="SAM" id="Phobius"/>
    </source>
</evidence>
<protein>
    <submittedName>
        <fullName evidence="7">LysE family translocator</fullName>
    </submittedName>
</protein>
<dbReference type="InterPro" id="IPR001123">
    <property type="entry name" value="LeuE-type"/>
</dbReference>
<name>A0ABV8JIR1_9FLAO</name>
<evidence type="ECO:0000256" key="5">
    <source>
        <dbReference type="ARBA" id="ARBA00023136"/>
    </source>
</evidence>
<keyword evidence="2" id="KW-1003">Cell membrane</keyword>
<dbReference type="PIRSF" id="PIRSF006324">
    <property type="entry name" value="LeuE"/>
    <property type="match status" value="1"/>
</dbReference>
<feature type="transmembrane region" description="Helical" evidence="6">
    <location>
        <begin position="112"/>
        <end position="137"/>
    </location>
</feature>
<reference evidence="8" key="1">
    <citation type="journal article" date="2019" name="Int. J. Syst. Evol. Microbiol.">
        <title>The Global Catalogue of Microorganisms (GCM) 10K type strain sequencing project: providing services to taxonomists for standard genome sequencing and annotation.</title>
        <authorList>
            <consortium name="The Broad Institute Genomics Platform"/>
            <consortium name="The Broad Institute Genome Sequencing Center for Infectious Disease"/>
            <person name="Wu L."/>
            <person name="Ma J."/>
        </authorList>
    </citation>
    <scope>NUCLEOTIDE SEQUENCE [LARGE SCALE GENOMIC DNA]</scope>
    <source>
        <strain evidence="8">CECT 7477</strain>
    </source>
</reference>
<keyword evidence="4 6" id="KW-1133">Transmembrane helix</keyword>
<evidence type="ECO:0000256" key="3">
    <source>
        <dbReference type="ARBA" id="ARBA00022692"/>
    </source>
</evidence>
<evidence type="ECO:0000256" key="4">
    <source>
        <dbReference type="ARBA" id="ARBA00022989"/>
    </source>
</evidence>
<keyword evidence="8" id="KW-1185">Reference proteome</keyword>
<proteinExistence type="predicted"/>
<dbReference type="EMBL" id="JBHSAW010000001">
    <property type="protein sequence ID" value="MFC4094419.1"/>
    <property type="molecule type" value="Genomic_DNA"/>
</dbReference>
<keyword evidence="3 6" id="KW-0812">Transmembrane</keyword>
<evidence type="ECO:0000256" key="2">
    <source>
        <dbReference type="ARBA" id="ARBA00022475"/>
    </source>
</evidence>
<keyword evidence="5 6" id="KW-0472">Membrane</keyword>
<evidence type="ECO:0000313" key="7">
    <source>
        <dbReference type="EMBL" id="MFC4094419.1"/>
    </source>
</evidence>
<gene>
    <name evidence="7" type="ORF">ACFOUT_00935</name>
</gene>
<dbReference type="Pfam" id="PF01810">
    <property type="entry name" value="LysE"/>
    <property type="match status" value="1"/>
</dbReference>
<sequence length="208" mass="22446">MNYETLYAFMAATAALAISPGPDNIYVLMQSLVNGKKYGLATMAGLMSGCIVHTTLLAFGVSAIIKQSDVLFFGIKLLGAIYLFFLAYKVFKSDASLVISKEGVGRKSLGALFKQGFIMNVLNPKVTIFFLAFFPGFLFSDSVSTVVQFYILGALFVLVSSVIFGSIALLSGVISSRIKENPGIGGYLKWLQIIVFVGIAVYLLISDK</sequence>
<comment type="subcellular location">
    <subcellularLocation>
        <location evidence="1">Cell membrane</location>
        <topology evidence="1">Multi-pass membrane protein</topology>
    </subcellularLocation>
</comment>
<accession>A0ABV8JIR1</accession>
<dbReference type="RefSeq" id="WP_192462646.1">
    <property type="nucleotide sequence ID" value="NZ_JACYFJ010000004.1"/>
</dbReference>
<dbReference type="Proteomes" id="UP001595814">
    <property type="component" value="Unassembled WGS sequence"/>
</dbReference>
<feature type="transmembrane region" description="Helical" evidence="6">
    <location>
        <begin position="40"/>
        <end position="65"/>
    </location>
</feature>
<organism evidence="7 8">
    <name type="scientific">Euzebyella saccharophila</name>
    <dbReference type="NCBI Taxonomy" id="679664"/>
    <lineage>
        <taxon>Bacteria</taxon>
        <taxon>Pseudomonadati</taxon>
        <taxon>Bacteroidota</taxon>
        <taxon>Flavobacteriia</taxon>
        <taxon>Flavobacteriales</taxon>
        <taxon>Flavobacteriaceae</taxon>
        <taxon>Euzebyella</taxon>
    </lineage>
</organism>
<feature type="transmembrane region" description="Helical" evidence="6">
    <location>
        <begin position="186"/>
        <end position="205"/>
    </location>
</feature>
<dbReference type="PANTHER" id="PTHR30086:SF20">
    <property type="entry name" value="ARGININE EXPORTER PROTEIN ARGO-RELATED"/>
    <property type="match status" value="1"/>
</dbReference>
<feature type="transmembrane region" description="Helical" evidence="6">
    <location>
        <begin position="149"/>
        <end position="174"/>
    </location>
</feature>
<dbReference type="PANTHER" id="PTHR30086">
    <property type="entry name" value="ARGININE EXPORTER PROTEIN ARGO"/>
    <property type="match status" value="1"/>
</dbReference>
<evidence type="ECO:0000313" key="8">
    <source>
        <dbReference type="Proteomes" id="UP001595814"/>
    </source>
</evidence>
<comment type="caution">
    <text evidence="7">The sequence shown here is derived from an EMBL/GenBank/DDBJ whole genome shotgun (WGS) entry which is preliminary data.</text>
</comment>
<evidence type="ECO:0000256" key="1">
    <source>
        <dbReference type="ARBA" id="ARBA00004651"/>
    </source>
</evidence>
<feature type="transmembrane region" description="Helical" evidence="6">
    <location>
        <begin position="6"/>
        <end position="28"/>
    </location>
</feature>